<proteinExistence type="predicted"/>
<keyword evidence="4" id="KW-1185">Reference proteome</keyword>
<feature type="region of interest" description="Disordered" evidence="1">
    <location>
        <begin position="196"/>
        <end position="237"/>
    </location>
</feature>
<protein>
    <recommendedName>
        <fullName evidence="5">Zn(2)-C6 fungal-type domain-containing protein</fullName>
    </recommendedName>
</protein>
<reference evidence="4" key="1">
    <citation type="journal article" date="2017" name="Nat. Ecol. Evol.">
        <title>Genome expansion and lineage-specific genetic innovations in the forest pathogenic fungi Armillaria.</title>
        <authorList>
            <person name="Sipos G."/>
            <person name="Prasanna A.N."/>
            <person name="Walter M.C."/>
            <person name="O'Connor E."/>
            <person name="Balint B."/>
            <person name="Krizsan K."/>
            <person name="Kiss B."/>
            <person name="Hess J."/>
            <person name="Varga T."/>
            <person name="Slot J."/>
            <person name="Riley R."/>
            <person name="Boka B."/>
            <person name="Rigling D."/>
            <person name="Barry K."/>
            <person name="Lee J."/>
            <person name="Mihaltcheva S."/>
            <person name="LaButti K."/>
            <person name="Lipzen A."/>
            <person name="Waldron R."/>
            <person name="Moloney N.M."/>
            <person name="Sperisen C."/>
            <person name="Kredics L."/>
            <person name="Vagvoelgyi C."/>
            <person name="Patrignani A."/>
            <person name="Fitzpatrick D."/>
            <person name="Nagy I."/>
            <person name="Doyle S."/>
            <person name="Anderson J.B."/>
            <person name="Grigoriev I.V."/>
            <person name="Gueldener U."/>
            <person name="Muensterkoetter M."/>
            <person name="Nagy L.G."/>
        </authorList>
    </citation>
    <scope>NUCLEOTIDE SEQUENCE [LARGE SCALE GENOMIC DNA]</scope>
    <source>
        <strain evidence="4">28-4</strain>
    </source>
</reference>
<dbReference type="AlphaFoldDB" id="A0A2H3BA85"/>
<feature type="compositionally biased region" description="Basic and acidic residues" evidence="1">
    <location>
        <begin position="222"/>
        <end position="233"/>
    </location>
</feature>
<feature type="compositionally biased region" description="Low complexity" evidence="1">
    <location>
        <begin position="312"/>
        <end position="329"/>
    </location>
</feature>
<feature type="signal peptide" evidence="2">
    <location>
        <begin position="1"/>
        <end position="23"/>
    </location>
</feature>
<evidence type="ECO:0000313" key="3">
    <source>
        <dbReference type="EMBL" id="PBK67799.1"/>
    </source>
</evidence>
<feature type="chain" id="PRO_5013857173" description="Zn(2)-C6 fungal-type domain-containing protein" evidence="2">
    <location>
        <begin position="24"/>
        <end position="348"/>
    </location>
</feature>
<name>A0A2H3BA85_9AGAR</name>
<accession>A0A2H3BA85</accession>
<evidence type="ECO:0008006" key="5">
    <source>
        <dbReference type="Google" id="ProtNLM"/>
    </source>
</evidence>
<feature type="compositionally biased region" description="Basic and acidic residues" evidence="1">
    <location>
        <begin position="137"/>
        <end position="147"/>
    </location>
</feature>
<sequence>MNKRVARWLKLSHFLSLATMANAGEFFLGAEPLLFKIRGGPVPPYYQDTNKHLQDLADVYAHGPRADPHIHAAWRIYYHIVQLRDMLDDEAFRTHMRQLHSAPYEMLGVRGSVLLWRKLKEDAKRWDNADGPGSLKKISDDARRQEREDGDLYVSDEEIQPRRKDVAYLSGDEDEDAKDVDTGGRKTVVRRVIPMDPMETNGSKDKGHSRVTRSKRALGKRSGADVHEMDEAHPKKKLRGHLSYRDVRLLSLPEREKYLMSILDKSKARTRCESCKELDLNCFMPTITKAYPNPACIQCRARCRGCSARRAASPSVAPSSSISSQAPSRVHTPESEGEEGQIASSSRL</sequence>
<evidence type="ECO:0000256" key="1">
    <source>
        <dbReference type="SAM" id="MobiDB-lite"/>
    </source>
</evidence>
<dbReference type="EMBL" id="KZ293435">
    <property type="protein sequence ID" value="PBK67799.1"/>
    <property type="molecule type" value="Genomic_DNA"/>
</dbReference>
<dbReference type="Proteomes" id="UP000218334">
    <property type="component" value="Unassembled WGS sequence"/>
</dbReference>
<organism evidence="3 4">
    <name type="scientific">Armillaria solidipes</name>
    <dbReference type="NCBI Taxonomy" id="1076256"/>
    <lineage>
        <taxon>Eukaryota</taxon>
        <taxon>Fungi</taxon>
        <taxon>Dikarya</taxon>
        <taxon>Basidiomycota</taxon>
        <taxon>Agaricomycotina</taxon>
        <taxon>Agaricomycetes</taxon>
        <taxon>Agaricomycetidae</taxon>
        <taxon>Agaricales</taxon>
        <taxon>Marasmiineae</taxon>
        <taxon>Physalacriaceae</taxon>
        <taxon>Armillaria</taxon>
    </lineage>
</organism>
<feature type="compositionally biased region" description="Basic residues" evidence="1">
    <location>
        <begin position="209"/>
        <end position="219"/>
    </location>
</feature>
<keyword evidence="2" id="KW-0732">Signal</keyword>
<evidence type="ECO:0000256" key="2">
    <source>
        <dbReference type="SAM" id="SignalP"/>
    </source>
</evidence>
<feature type="region of interest" description="Disordered" evidence="1">
    <location>
        <begin position="312"/>
        <end position="348"/>
    </location>
</feature>
<gene>
    <name evidence="3" type="ORF">ARMSODRAFT_301523</name>
</gene>
<feature type="region of interest" description="Disordered" evidence="1">
    <location>
        <begin position="164"/>
        <end position="183"/>
    </location>
</feature>
<feature type="region of interest" description="Disordered" evidence="1">
    <location>
        <begin position="127"/>
        <end position="156"/>
    </location>
</feature>
<evidence type="ECO:0000313" key="4">
    <source>
        <dbReference type="Proteomes" id="UP000218334"/>
    </source>
</evidence>